<feature type="transmembrane region" description="Helical" evidence="5">
    <location>
        <begin position="12"/>
        <end position="34"/>
    </location>
</feature>
<dbReference type="Pfam" id="PF07690">
    <property type="entry name" value="MFS_1"/>
    <property type="match status" value="1"/>
</dbReference>
<dbReference type="PROSITE" id="PS50850">
    <property type="entry name" value="MFS"/>
    <property type="match status" value="1"/>
</dbReference>
<evidence type="ECO:0000313" key="7">
    <source>
        <dbReference type="EMBL" id="MBB6626703.1"/>
    </source>
</evidence>
<dbReference type="Gene3D" id="1.20.1250.20">
    <property type="entry name" value="MFS general substrate transporter like domains"/>
    <property type="match status" value="1"/>
</dbReference>
<feature type="transmembrane region" description="Helical" evidence="5">
    <location>
        <begin position="244"/>
        <end position="262"/>
    </location>
</feature>
<reference evidence="7 8" key="1">
    <citation type="submission" date="2020-08" db="EMBL/GenBank/DDBJ databases">
        <authorList>
            <person name="Seo M.-J."/>
        </authorList>
    </citation>
    <scope>NUCLEOTIDE SEQUENCE [LARGE SCALE GENOMIC DNA]</scope>
    <source>
        <strain evidence="7 8">KIGAM211</strain>
    </source>
</reference>
<evidence type="ECO:0000256" key="2">
    <source>
        <dbReference type="ARBA" id="ARBA00022692"/>
    </source>
</evidence>
<feature type="transmembrane region" description="Helical" evidence="5">
    <location>
        <begin position="268"/>
        <end position="288"/>
    </location>
</feature>
<organism evidence="7 8">
    <name type="scientific">Nocardioides luti</name>
    <dbReference type="NCBI Taxonomy" id="2761101"/>
    <lineage>
        <taxon>Bacteria</taxon>
        <taxon>Bacillati</taxon>
        <taxon>Actinomycetota</taxon>
        <taxon>Actinomycetes</taxon>
        <taxon>Propionibacteriales</taxon>
        <taxon>Nocardioidaceae</taxon>
        <taxon>Nocardioides</taxon>
    </lineage>
</organism>
<feature type="transmembrane region" description="Helical" evidence="5">
    <location>
        <begin position="46"/>
        <end position="63"/>
    </location>
</feature>
<proteinExistence type="predicted"/>
<dbReference type="InterPro" id="IPR020846">
    <property type="entry name" value="MFS_dom"/>
</dbReference>
<feature type="transmembrane region" description="Helical" evidence="5">
    <location>
        <begin position="136"/>
        <end position="156"/>
    </location>
</feature>
<feature type="transmembrane region" description="Helical" evidence="5">
    <location>
        <begin position="69"/>
        <end position="92"/>
    </location>
</feature>
<accession>A0A7X0RE95</accession>
<feature type="transmembrane region" description="Helical" evidence="5">
    <location>
        <begin position="212"/>
        <end position="232"/>
    </location>
</feature>
<feature type="transmembrane region" description="Helical" evidence="5">
    <location>
        <begin position="300"/>
        <end position="324"/>
    </location>
</feature>
<gene>
    <name evidence="7" type="ORF">H5V45_05135</name>
</gene>
<evidence type="ECO:0000256" key="1">
    <source>
        <dbReference type="ARBA" id="ARBA00004651"/>
    </source>
</evidence>
<dbReference type="EMBL" id="JACKXE010000001">
    <property type="protein sequence ID" value="MBB6626703.1"/>
    <property type="molecule type" value="Genomic_DNA"/>
</dbReference>
<sequence>MLAEIRATLGMSPAAAGLLTSLPVLAFAVFGALAPTAAARLGVHRVTLLALVAAVVGLAGRAATSSEALFLALSMLALGGMAMANVLLPSLVKLHFPDAVGRVTAIYSTALAVGLTSSLLLTVPVSDAGGSWRWGLGLWAVLALLSALPWIGLVAHDRTLESGERSVRWSDVARTRLGWAMAAFFGLQSMQAYAVFGWFAQLWRDNGYSAGQAGALVALLAGVSIPLSLWAPAAVARRDDQARILLAVMLCYPVGYVGLMVAPHDLAILWALFVGVGAVTFPIVLVLIGLRARTPQGTAALSSFTQSTGYLLAAVGPFGVGTLYDATGGWTAPLVLLTALMVPQIAAGMYVARPAKIEDQLRS</sequence>
<protein>
    <submittedName>
        <fullName evidence="7">MFS transporter</fullName>
    </submittedName>
</protein>
<keyword evidence="4 5" id="KW-0472">Membrane</keyword>
<keyword evidence="3 5" id="KW-1133">Transmembrane helix</keyword>
<evidence type="ECO:0000256" key="3">
    <source>
        <dbReference type="ARBA" id="ARBA00022989"/>
    </source>
</evidence>
<dbReference type="SUPFAM" id="SSF103473">
    <property type="entry name" value="MFS general substrate transporter"/>
    <property type="match status" value="1"/>
</dbReference>
<evidence type="ECO:0000259" key="6">
    <source>
        <dbReference type="PROSITE" id="PS50850"/>
    </source>
</evidence>
<evidence type="ECO:0000313" key="8">
    <source>
        <dbReference type="Proteomes" id="UP000523955"/>
    </source>
</evidence>
<evidence type="ECO:0000256" key="5">
    <source>
        <dbReference type="SAM" id="Phobius"/>
    </source>
</evidence>
<dbReference type="PANTHER" id="PTHR23523">
    <property type="match status" value="1"/>
</dbReference>
<dbReference type="InterPro" id="IPR036259">
    <property type="entry name" value="MFS_trans_sf"/>
</dbReference>
<evidence type="ECO:0000256" key="4">
    <source>
        <dbReference type="ARBA" id="ARBA00023136"/>
    </source>
</evidence>
<name>A0A7X0RE95_9ACTN</name>
<keyword evidence="2 5" id="KW-0812">Transmembrane</keyword>
<dbReference type="GO" id="GO:0005886">
    <property type="term" value="C:plasma membrane"/>
    <property type="evidence" value="ECO:0007669"/>
    <property type="project" value="UniProtKB-SubCell"/>
</dbReference>
<feature type="transmembrane region" description="Helical" evidence="5">
    <location>
        <begin position="330"/>
        <end position="352"/>
    </location>
</feature>
<dbReference type="GO" id="GO:0022857">
    <property type="term" value="F:transmembrane transporter activity"/>
    <property type="evidence" value="ECO:0007669"/>
    <property type="project" value="InterPro"/>
</dbReference>
<comment type="caution">
    <text evidence="7">The sequence shown here is derived from an EMBL/GenBank/DDBJ whole genome shotgun (WGS) entry which is preliminary data.</text>
</comment>
<dbReference type="InterPro" id="IPR052524">
    <property type="entry name" value="MFS_Cyanate_Porter"/>
</dbReference>
<dbReference type="InterPro" id="IPR011701">
    <property type="entry name" value="MFS"/>
</dbReference>
<dbReference type="Proteomes" id="UP000523955">
    <property type="component" value="Unassembled WGS sequence"/>
</dbReference>
<feature type="transmembrane region" description="Helical" evidence="5">
    <location>
        <begin position="177"/>
        <end position="200"/>
    </location>
</feature>
<dbReference type="PANTHER" id="PTHR23523:SF2">
    <property type="entry name" value="2-NITROIMIDAZOLE TRANSPORTER"/>
    <property type="match status" value="1"/>
</dbReference>
<feature type="transmembrane region" description="Helical" evidence="5">
    <location>
        <begin position="104"/>
        <end position="124"/>
    </location>
</feature>
<comment type="subcellular location">
    <subcellularLocation>
        <location evidence="1">Cell membrane</location>
        <topology evidence="1">Multi-pass membrane protein</topology>
    </subcellularLocation>
</comment>
<keyword evidence="8" id="KW-1185">Reference proteome</keyword>
<dbReference type="AlphaFoldDB" id="A0A7X0RE95"/>
<feature type="domain" description="Major facilitator superfamily (MFS) profile" evidence="6">
    <location>
        <begin position="1"/>
        <end position="356"/>
    </location>
</feature>